<dbReference type="AlphaFoldDB" id="A0A2J0KYS4"/>
<evidence type="ECO:0000313" key="6">
    <source>
        <dbReference type="EMBL" id="PIU40983.1"/>
    </source>
</evidence>
<gene>
    <name evidence="6" type="ORF">COS99_07920</name>
</gene>
<sequence length="357" mass="40436">MKIGIIGLPQVGKKTLFELLTHHKPSEKELVSGKPVKSLAEIKDPRFDKLVALYNPEKNVRARIDIEVLPKLEKETLAKGDVFKDIEDLDAICHVVRAFKDEAVYHVDGSVDTKRDIRMVNSELILNDLIFTEKRLERVEQNLKKIHDGSSEKERALLLKIKSHLDKELPLRLLGFDKEEKKTMSSYPFITLKEMILAINISEDDVKNTEFIEGINKEYGSLRIDAMVVSAKLESEIAELESEKEKEEYLKALGIAEPAVDALSRLCIKKLNLISFFTVGPDEVRQWTIRKGSSAPEAAGAIHTDLERGFIRAEVMKYDDLAALGSEPKVKEAGKYYVKGKDYIVEDGDIINIRFNV</sequence>
<dbReference type="NCBIfam" id="TIGR00092">
    <property type="entry name" value="redox-regulated ATPase YchF"/>
    <property type="match status" value="1"/>
</dbReference>
<keyword evidence="3" id="KW-0547">Nucleotide-binding</keyword>
<name>A0A2J0KYS4_9BACT</name>
<feature type="domain" description="TGS" evidence="5">
    <location>
        <begin position="272"/>
        <end position="355"/>
    </location>
</feature>
<dbReference type="Pfam" id="PF06071">
    <property type="entry name" value="YchF-GTPase_C"/>
    <property type="match status" value="1"/>
</dbReference>
<dbReference type="GO" id="GO:0046872">
    <property type="term" value="F:metal ion binding"/>
    <property type="evidence" value="ECO:0007669"/>
    <property type="project" value="UniProtKB-KW"/>
</dbReference>
<accession>A0A2J0KYS4</accession>
<dbReference type="SUPFAM" id="SSF81271">
    <property type="entry name" value="TGS-like"/>
    <property type="match status" value="1"/>
</dbReference>
<evidence type="ECO:0000256" key="1">
    <source>
        <dbReference type="ARBA" id="ARBA00001946"/>
    </source>
</evidence>
<keyword evidence="4" id="KW-0067">ATP-binding</keyword>
<keyword evidence="2" id="KW-0479">Metal-binding</keyword>
<evidence type="ECO:0000256" key="3">
    <source>
        <dbReference type="ARBA" id="ARBA00022741"/>
    </source>
</evidence>
<dbReference type="InterPro" id="IPR004396">
    <property type="entry name" value="ATPase_YchF/OLA1"/>
</dbReference>
<protein>
    <submittedName>
        <fullName evidence="6">Redox-regulated ATPase YchF</fullName>
    </submittedName>
</protein>
<dbReference type="CDD" id="cd04867">
    <property type="entry name" value="TGS_YchF_OLA1"/>
    <property type="match status" value="1"/>
</dbReference>
<dbReference type="InterPro" id="IPR004095">
    <property type="entry name" value="TGS"/>
</dbReference>
<dbReference type="PRINTS" id="PR00326">
    <property type="entry name" value="GTP1OBG"/>
</dbReference>
<evidence type="ECO:0000313" key="7">
    <source>
        <dbReference type="Proteomes" id="UP000230052"/>
    </source>
</evidence>
<dbReference type="PANTHER" id="PTHR23305:SF18">
    <property type="entry name" value="OBG-TYPE G DOMAIN-CONTAINING PROTEIN"/>
    <property type="match status" value="1"/>
</dbReference>
<dbReference type="Gene3D" id="3.10.20.30">
    <property type="match status" value="1"/>
</dbReference>
<evidence type="ECO:0000256" key="2">
    <source>
        <dbReference type="ARBA" id="ARBA00022723"/>
    </source>
</evidence>
<evidence type="ECO:0000256" key="4">
    <source>
        <dbReference type="ARBA" id="ARBA00022840"/>
    </source>
</evidence>
<comment type="cofactor">
    <cofactor evidence="1">
        <name>Mg(2+)</name>
        <dbReference type="ChEBI" id="CHEBI:18420"/>
    </cofactor>
</comment>
<dbReference type="GO" id="GO:0005525">
    <property type="term" value="F:GTP binding"/>
    <property type="evidence" value="ECO:0007669"/>
    <property type="project" value="InterPro"/>
</dbReference>
<reference evidence="6 7" key="1">
    <citation type="submission" date="2017-09" db="EMBL/GenBank/DDBJ databases">
        <title>Depth-based differentiation of microbial function through sediment-hosted aquifers and enrichment of novel symbionts in the deep terrestrial subsurface.</title>
        <authorList>
            <person name="Probst A.J."/>
            <person name="Ladd B."/>
            <person name="Jarett J.K."/>
            <person name="Geller-Mcgrath D.E."/>
            <person name="Sieber C.M."/>
            <person name="Emerson J.B."/>
            <person name="Anantharaman K."/>
            <person name="Thomas B.C."/>
            <person name="Malmstrom R."/>
            <person name="Stieglmeier M."/>
            <person name="Klingl A."/>
            <person name="Woyke T."/>
            <person name="Ryan C.M."/>
            <person name="Banfield J.F."/>
        </authorList>
    </citation>
    <scope>NUCLEOTIDE SEQUENCE [LARGE SCALE GENOMIC DNA]</scope>
    <source>
        <strain evidence="6">CG07_land_8_20_14_0_80_42_15</strain>
    </source>
</reference>
<dbReference type="Gene3D" id="3.40.50.300">
    <property type="entry name" value="P-loop containing nucleotide triphosphate hydrolases"/>
    <property type="match status" value="1"/>
</dbReference>
<comment type="caution">
    <text evidence="6">The sequence shown here is derived from an EMBL/GenBank/DDBJ whole genome shotgun (WGS) entry which is preliminary data.</text>
</comment>
<dbReference type="FunFam" id="3.10.20.30:FF:000001">
    <property type="entry name" value="Ribosome-binding ATPase YchF"/>
    <property type="match status" value="1"/>
</dbReference>
<evidence type="ECO:0000259" key="5">
    <source>
        <dbReference type="PROSITE" id="PS51880"/>
    </source>
</evidence>
<dbReference type="GO" id="GO:0005737">
    <property type="term" value="C:cytoplasm"/>
    <property type="evidence" value="ECO:0007669"/>
    <property type="project" value="TreeGrafter"/>
</dbReference>
<dbReference type="PANTHER" id="PTHR23305">
    <property type="entry name" value="OBG GTPASE FAMILY"/>
    <property type="match status" value="1"/>
</dbReference>
<dbReference type="InterPro" id="IPR006073">
    <property type="entry name" value="GTP-bd"/>
</dbReference>
<dbReference type="InterPro" id="IPR012675">
    <property type="entry name" value="Beta-grasp_dom_sf"/>
</dbReference>
<dbReference type="PROSITE" id="PS51880">
    <property type="entry name" value="TGS"/>
    <property type="match status" value="1"/>
</dbReference>
<dbReference type="Gene3D" id="1.10.150.300">
    <property type="entry name" value="TGS-like domain"/>
    <property type="match status" value="1"/>
</dbReference>
<dbReference type="InterPro" id="IPR027417">
    <property type="entry name" value="P-loop_NTPase"/>
</dbReference>
<organism evidence="6 7">
    <name type="scientific">Candidatus Aquitaenariimonas noxiae</name>
    <dbReference type="NCBI Taxonomy" id="1974741"/>
    <lineage>
        <taxon>Bacteria</taxon>
        <taxon>Pseudomonadati</taxon>
        <taxon>Candidatus Omnitrophota</taxon>
        <taxon>Candidatus Aquitaenariimonas</taxon>
    </lineage>
</organism>
<proteinExistence type="predicted"/>
<dbReference type="EMBL" id="PEWV01000074">
    <property type="protein sequence ID" value="PIU40983.1"/>
    <property type="molecule type" value="Genomic_DNA"/>
</dbReference>
<dbReference type="InterPro" id="IPR012676">
    <property type="entry name" value="TGS-like"/>
</dbReference>
<dbReference type="PIRSF" id="PIRSF006641">
    <property type="entry name" value="CHP00092"/>
    <property type="match status" value="1"/>
</dbReference>
<dbReference type="SUPFAM" id="SSF52540">
    <property type="entry name" value="P-loop containing nucleoside triphosphate hydrolases"/>
    <property type="match status" value="1"/>
</dbReference>
<dbReference type="InterPro" id="IPR023192">
    <property type="entry name" value="TGS-like_dom_sf"/>
</dbReference>
<dbReference type="GO" id="GO:0016887">
    <property type="term" value="F:ATP hydrolysis activity"/>
    <property type="evidence" value="ECO:0007669"/>
    <property type="project" value="InterPro"/>
</dbReference>
<dbReference type="FunFam" id="1.10.150.300:FF:000001">
    <property type="entry name" value="Ribosome-binding ATPase YchF"/>
    <property type="match status" value="1"/>
</dbReference>
<dbReference type="GO" id="GO:0005524">
    <property type="term" value="F:ATP binding"/>
    <property type="evidence" value="ECO:0007669"/>
    <property type="project" value="UniProtKB-KW"/>
</dbReference>
<dbReference type="InterPro" id="IPR013029">
    <property type="entry name" value="YchF_C"/>
</dbReference>
<dbReference type="Proteomes" id="UP000230052">
    <property type="component" value="Unassembled WGS sequence"/>
</dbReference>